<protein>
    <recommendedName>
        <fullName evidence="3">Condensation domain-containing protein</fullName>
    </recommendedName>
</protein>
<name>A0ABR2KJY6_9EUKA</name>
<keyword evidence="2" id="KW-1185">Reference proteome</keyword>
<comment type="caution">
    <text evidence="1">The sequence shown here is derived from an EMBL/GenBank/DDBJ whole genome shotgun (WGS) entry which is preliminary data.</text>
</comment>
<reference evidence="1 2" key="1">
    <citation type="submission" date="2024-04" db="EMBL/GenBank/DDBJ databases">
        <title>Tritrichomonas musculus Genome.</title>
        <authorList>
            <person name="Alves-Ferreira E."/>
            <person name="Grigg M."/>
            <person name="Lorenzi H."/>
            <person name="Galac M."/>
        </authorList>
    </citation>
    <scope>NUCLEOTIDE SEQUENCE [LARGE SCALE GENOMIC DNA]</scope>
    <source>
        <strain evidence="1 2">EAF2021</strain>
    </source>
</reference>
<gene>
    <name evidence="1" type="ORF">M9Y10_028643</name>
</gene>
<evidence type="ECO:0008006" key="3">
    <source>
        <dbReference type="Google" id="ProtNLM"/>
    </source>
</evidence>
<evidence type="ECO:0000313" key="1">
    <source>
        <dbReference type="EMBL" id="KAK8891434.1"/>
    </source>
</evidence>
<accession>A0ABR2KJY6</accession>
<dbReference type="Proteomes" id="UP001470230">
    <property type="component" value="Unassembled WGS sequence"/>
</dbReference>
<sequence length="478" mass="54196">MISRNLSTLEGFYNSSGGMVQFGLKVQQKNRIPEILDILINNVFGLRLRTTNTKMISNVDLKHDPHYANKTQIYSIPPNLDLIRSCQYMYDNHTKPLTEVLGTIGFNNDDIIVLNVSHLVGDGKYFTFILDYLVSKLTNTTLFESPESMKPLNELILSSQSNEYQLPINMESLFTEQINSTKLKPPHIFVDEGFAHVKPLTKVENIKVDNTKPCQYISFNFPIKEFRCYNKQNDRCNGLSEVIWSSYILAGAAFNELGDGKIENIFGPDTNSSPGVTTCVDMRQYLKDKSLINWRAANLYSSVTVSAPYSKTDTSLSPSNESLKNFEKRLRNDFINKIQSGFQYAFLNTLTPPDPTMVIPGVGLEVSSVGPYYISRRNNQSSNVNLSKNNIFSDMFIKSSVKDVKCDPLLSYSAYSVINEIEGRKDFYTNMRYKSIIFSQKDANMIGRGTEFAMKNLSPSMTVKEAIESIKQFQRTLL</sequence>
<organism evidence="1 2">
    <name type="scientific">Tritrichomonas musculus</name>
    <dbReference type="NCBI Taxonomy" id="1915356"/>
    <lineage>
        <taxon>Eukaryota</taxon>
        <taxon>Metamonada</taxon>
        <taxon>Parabasalia</taxon>
        <taxon>Tritrichomonadida</taxon>
        <taxon>Tritrichomonadidae</taxon>
        <taxon>Tritrichomonas</taxon>
    </lineage>
</organism>
<evidence type="ECO:0000313" key="2">
    <source>
        <dbReference type="Proteomes" id="UP001470230"/>
    </source>
</evidence>
<proteinExistence type="predicted"/>
<dbReference type="EMBL" id="JAPFFF010000004">
    <property type="protein sequence ID" value="KAK8891434.1"/>
    <property type="molecule type" value="Genomic_DNA"/>
</dbReference>